<name>A0A915HJT8_ROMCU</name>
<reference evidence="2" key="1">
    <citation type="submission" date="2022-11" db="UniProtKB">
        <authorList>
            <consortium name="WormBaseParasite"/>
        </authorList>
    </citation>
    <scope>IDENTIFICATION</scope>
</reference>
<organism evidence="1 2">
    <name type="scientific">Romanomermis culicivorax</name>
    <name type="common">Nematode worm</name>
    <dbReference type="NCBI Taxonomy" id="13658"/>
    <lineage>
        <taxon>Eukaryota</taxon>
        <taxon>Metazoa</taxon>
        <taxon>Ecdysozoa</taxon>
        <taxon>Nematoda</taxon>
        <taxon>Enoplea</taxon>
        <taxon>Dorylaimia</taxon>
        <taxon>Mermithida</taxon>
        <taxon>Mermithoidea</taxon>
        <taxon>Mermithidae</taxon>
        <taxon>Romanomermis</taxon>
    </lineage>
</organism>
<dbReference type="Proteomes" id="UP000887565">
    <property type="component" value="Unplaced"/>
</dbReference>
<dbReference type="WBParaSite" id="nRc.2.0.1.t02248-RA">
    <property type="protein sequence ID" value="nRc.2.0.1.t02248-RA"/>
    <property type="gene ID" value="nRc.2.0.1.g02248"/>
</dbReference>
<evidence type="ECO:0000313" key="1">
    <source>
        <dbReference type="Proteomes" id="UP000887565"/>
    </source>
</evidence>
<accession>A0A915HJT8</accession>
<proteinExistence type="predicted"/>
<sequence length="63" mass="7329">MTRFIVARWSNDSTTIYGAAPTLEFVVFSFHDCERSIIYISRRSFRELSEMFRVITATVSTTN</sequence>
<protein>
    <submittedName>
        <fullName evidence="2">Uncharacterized protein</fullName>
    </submittedName>
</protein>
<evidence type="ECO:0000313" key="2">
    <source>
        <dbReference type="WBParaSite" id="nRc.2.0.1.t02248-RA"/>
    </source>
</evidence>
<keyword evidence="1" id="KW-1185">Reference proteome</keyword>
<dbReference type="AlphaFoldDB" id="A0A915HJT8"/>